<proteinExistence type="predicted"/>
<reference evidence="3 4" key="1">
    <citation type="journal article" date="2011" name="Science">
        <title>The Selaginella genome identifies genetic changes associated with the evolution of vascular plants.</title>
        <authorList>
            <person name="Banks J.A."/>
            <person name="Nishiyama T."/>
            <person name="Hasebe M."/>
            <person name="Bowman J.L."/>
            <person name="Gribskov M."/>
            <person name="dePamphilis C."/>
            <person name="Albert V.A."/>
            <person name="Aono N."/>
            <person name="Aoyama T."/>
            <person name="Ambrose B.A."/>
            <person name="Ashton N.W."/>
            <person name="Axtell M.J."/>
            <person name="Barker E."/>
            <person name="Barker M.S."/>
            <person name="Bennetzen J.L."/>
            <person name="Bonawitz N.D."/>
            <person name="Chapple C."/>
            <person name="Cheng C."/>
            <person name="Correa L.G."/>
            <person name="Dacre M."/>
            <person name="DeBarry J."/>
            <person name="Dreyer I."/>
            <person name="Elias M."/>
            <person name="Engstrom E.M."/>
            <person name="Estelle M."/>
            <person name="Feng L."/>
            <person name="Finet C."/>
            <person name="Floyd S.K."/>
            <person name="Frommer W.B."/>
            <person name="Fujita T."/>
            <person name="Gramzow L."/>
            <person name="Gutensohn M."/>
            <person name="Harholt J."/>
            <person name="Hattori M."/>
            <person name="Heyl A."/>
            <person name="Hirai T."/>
            <person name="Hiwatashi Y."/>
            <person name="Ishikawa M."/>
            <person name="Iwata M."/>
            <person name="Karol K.G."/>
            <person name="Koehler B."/>
            <person name="Kolukisaoglu U."/>
            <person name="Kubo M."/>
            <person name="Kurata T."/>
            <person name="Lalonde S."/>
            <person name="Li K."/>
            <person name="Li Y."/>
            <person name="Litt A."/>
            <person name="Lyons E."/>
            <person name="Manning G."/>
            <person name="Maruyama T."/>
            <person name="Michael T.P."/>
            <person name="Mikami K."/>
            <person name="Miyazaki S."/>
            <person name="Morinaga S."/>
            <person name="Murata T."/>
            <person name="Mueller-Roeber B."/>
            <person name="Nelson D.R."/>
            <person name="Obara M."/>
            <person name="Oguri Y."/>
            <person name="Olmstead R.G."/>
            <person name="Onodera N."/>
            <person name="Petersen B.L."/>
            <person name="Pils B."/>
            <person name="Prigge M."/>
            <person name="Rensing S.A."/>
            <person name="Riano-Pachon D.M."/>
            <person name="Roberts A.W."/>
            <person name="Sato Y."/>
            <person name="Scheller H.V."/>
            <person name="Schulz B."/>
            <person name="Schulz C."/>
            <person name="Shakirov E.V."/>
            <person name="Shibagaki N."/>
            <person name="Shinohara N."/>
            <person name="Shippen D.E."/>
            <person name="Soerensen I."/>
            <person name="Sotooka R."/>
            <person name="Sugimoto N."/>
            <person name="Sugita M."/>
            <person name="Sumikawa N."/>
            <person name="Tanurdzic M."/>
            <person name="Theissen G."/>
            <person name="Ulvskov P."/>
            <person name="Wakazuki S."/>
            <person name="Weng J.K."/>
            <person name="Willats W.W."/>
            <person name="Wipf D."/>
            <person name="Wolf P.G."/>
            <person name="Yang L."/>
            <person name="Zimmer A.D."/>
            <person name="Zhu Q."/>
            <person name="Mitros T."/>
            <person name="Hellsten U."/>
            <person name="Loque D."/>
            <person name="Otillar R."/>
            <person name="Salamov A."/>
            <person name="Schmutz J."/>
            <person name="Shapiro H."/>
            <person name="Lindquist E."/>
            <person name="Lucas S."/>
            <person name="Rokhsar D."/>
            <person name="Grigoriev I.V."/>
        </authorList>
    </citation>
    <scope>NUCLEOTIDE SEQUENCE [LARGE SCALE GENOMIC DNA]</scope>
</reference>
<feature type="domain" description="Myb-like" evidence="2">
    <location>
        <begin position="20"/>
        <end position="82"/>
    </location>
</feature>
<dbReference type="HOGENOM" id="CLU_1629869_0_0_1"/>
<name>D8SED0_SELML</name>
<dbReference type="InParanoid" id="D8SED0"/>
<feature type="compositionally biased region" description="Basic and acidic residues" evidence="1">
    <location>
        <begin position="10"/>
        <end position="23"/>
    </location>
</feature>
<evidence type="ECO:0000256" key="1">
    <source>
        <dbReference type="SAM" id="MobiDB-lite"/>
    </source>
</evidence>
<evidence type="ECO:0000313" key="4">
    <source>
        <dbReference type="Proteomes" id="UP000001514"/>
    </source>
</evidence>
<dbReference type="Proteomes" id="UP000001514">
    <property type="component" value="Unassembled WGS sequence"/>
</dbReference>
<dbReference type="PANTHER" id="PTHR33492">
    <property type="entry name" value="OSJNBA0043A12.37 PROTEIN-RELATED"/>
    <property type="match status" value="1"/>
</dbReference>
<sequence>MGCDGNGTRARGDDDKGTEEPIKRRGGWSKQEHMALIRKRQEHLRRPEERRNLSREAVLEEIAEKIQSRTGSQCSREWRILVIMYRSLKCHFSRHPEQYFPLSREYYYGCGIHKHMDQDVFEAMDAFLQYKKLTFAYAQVVDVKVSKAVGSFNAFSLQMNLLLYVANHVDCHV</sequence>
<dbReference type="KEGG" id="smo:SELMODRAFT_421210"/>
<keyword evidence="4" id="KW-1185">Reference proteome</keyword>
<feature type="region of interest" description="Disordered" evidence="1">
    <location>
        <begin position="1"/>
        <end position="31"/>
    </location>
</feature>
<dbReference type="InterPro" id="IPR001005">
    <property type="entry name" value="SANT/Myb"/>
</dbReference>
<dbReference type="PROSITE" id="PS50090">
    <property type="entry name" value="MYB_LIKE"/>
    <property type="match status" value="1"/>
</dbReference>
<accession>D8SED0</accession>
<gene>
    <name evidence="3" type="ORF">SELMODRAFT_421210</name>
</gene>
<protein>
    <recommendedName>
        <fullName evidence="2">Myb-like domain-containing protein</fullName>
    </recommendedName>
</protein>
<dbReference type="Gramene" id="EFJ17270">
    <property type="protein sequence ID" value="EFJ17270"/>
    <property type="gene ID" value="SELMODRAFT_421210"/>
</dbReference>
<dbReference type="EMBL" id="GL377615">
    <property type="protein sequence ID" value="EFJ17270.1"/>
    <property type="molecule type" value="Genomic_DNA"/>
</dbReference>
<dbReference type="AlphaFoldDB" id="D8SED0"/>
<evidence type="ECO:0000313" key="3">
    <source>
        <dbReference type="EMBL" id="EFJ17270.1"/>
    </source>
</evidence>
<dbReference type="PANTHER" id="PTHR33492:SF4">
    <property type="entry name" value="OS02G0174300 PROTEIN"/>
    <property type="match status" value="1"/>
</dbReference>
<evidence type="ECO:0000259" key="2">
    <source>
        <dbReference type="PROSITE" id="PS50090"/>
    </source>
</evidence>
<organism evidence="4">
    <name type="scientific">Selaginella moellendorffii</name>
    <name type="common">Spikemoss</name>
    <dbReference type="NCBI Taxonomy" id="88036"/>
    <lineage>
        <taxon>Eukaryota</taxon>
        <taxon>Viridiplantae</taxon>
        <taxon>Streptophyta</taxon>
        <taxon>Embryophyta</taxon>
        <taxon>Tracheophyta</taxon>
        <taxon>Lycopodiopsida</taxon>
        <taxon>Selaginellales</taxon>
        <taxon>Selaginellaceae</taxon>
        <taxon>Selaginella</taxon>
    </lineage>
</organism>